<evidence type="ECO:0000313" key="1">
    <source>
        <dbReference type="EMBL" id="KAG5463348.1"/>
    </source>
</evidence>
<dbReference type="AlphaFoldDB" id="A0A8H8A1B7"/>
<feature type="non-terminal residue" evidence="1">
    <location>
        <position position="300"/>
    </location>
</feature>
<name>A0A8H8A1B7_9FUNG</name>
<accession>A0A8H8A1B7</accession>
<gene>
    <name evidence="1" type="ORF">BJ554DRAFT_8337</name>
</gene>
<sequence>MNAAFLPAHLDSQSHAGRRDSQAHLPDGRDGAGGRLLVCGVREHQSSCDGLRAEGGVCDRCRRFGVFGRHGLCAFMTSDFARQQARHRSLVQHDRALINVEYNVAPFSMNERKKRSKGDKLHLSVVVGKGNGVLVRMRGADVWSLLLTGDLCYCEQAVIGSSVIREANVRAGDFDQPVSEVANRYISPIAATRRRQVDHKPSAYASGVHQREHACFDRRWHTNAGLRLRNDSWVHRRVIGKPRADGGVACSERKNNSASGTHESALVCGHLLHPTSAQLPTVFAARLANDGPESVVAEDG</sequence>
<proteinExistence type="predicted"/>
<dbReference type="EMBL" id="JAEFCI010000743">
    <property type="protein sequence ID" value="KAG5463348.1"/>
    <property type="molecule type" value="Genomic_DNA"/>
</dbReference>
<comment type="caution">
    <text evidence="1">The sequence shown here is derived from an EMBL/GenBank/DDBJ whole genome shotgun (WGS) entry which is preliminary data.</text>
</comment>
<organism evidence="1 2">
    <name type="scientific">Olpidium bornovanus</name>
    <dbReference type="NCBI Taxonomy" id="278681"/>
    <lineage>
        <taxon>Eukaryota</taxon>
        <taxon>Fungi</taxon>
        <taxon>Fungi incertae sedis</taxon>
        <taxon>Olpidiomycota</taxon>
        <taxon>Olpidiomycotina</taxon>
        <taxon>Olpidiomycetes</taxon>
        <taxon>Olpidiales</taxon>
        <taxon>Olpidiaceae</taxon>
        <taxon>Olpidium</taxon>
    </lineage>
</organism>
<reference evidence="1 2" key="1">
    <citation type="journal article" name="Sci. Rep.">
        <title>Genome-scale phylogenetic analyses confirm Olpidium as the closest living zoosporic fungus to the non-flagellated, terrestrial fungi.</title>
        <authorList>
            <person name="Chang Y."/>
            <person name="Rochon D."/>
            <person name="Sekimoto S."/>
            <person name="Wang Y."/>
            <person name="Chovatia M."/>
            <person name="Sandor L."/>
            <person name="Salamov A."/>
            <person name="Grigoriev I.V."/>
            <person name="Stajich J.E."/>
            <person name="Spatafora J.W."/>
        </authorList>
    </citation>
    <scope>NUCLEOTIDE SEQUENCE [LARGE SCALE GENOMIC DNA]</scope>
    <source>
        <strain evidence="1">S191</strain>
    </source>
</reference>
<dbReference type="OrthoDB" id="437922at2759"/>
<protein>
    <submittedName>
        <fullName evidence="1">Uncharacterized protein</fullName>
    </submittedName>
</protein>
<dbReference type="Proteomes" id="UP000673691">
    <property type="component" value="Unassembled WGS sequence"/>
</dbReference>
<evidence type="ECO:0000313" key="2">
    <source>
        <dbReference type="Proteomes" id="UP000673691"/>
    </source>
</evidence>
<keyword evidence="2" id="KW-1185">Reference proteome</keyword>